<evidence type="ECO:0000313" key="3">
    <source>
        <dbReference type="Proteomes" id="UP000320811"/>
    </source>
</evidence>
<feature type="signal peptide" evidence="1">
    <location>
        <begin position="1"/>
        <end position="23"/>
    </location>
</feature>
<gene>
    <name evidence="2" type="ORF">FHW36_104358</name>
</gene>
<evidence type="ECO:0000313" key="2">
    <source>
        <dbReference type="EMBL" id="TWF40675.1"/>
    </source>
</evidence>
<dbReference type="SUPFAM" id="SSF49464">
    <property type="entry name" value="Carboxypeptidase regulatory domain-like"/>
    <property type="match status" value="1"/>
</dbReference>
<feature type="chain" id="PRO_5021896252" evidence="1">
    <location>
        <begin position="24"/>
        <end position="145"/>
    </location>
</feature>
<comment type="caution">
    <text evidence="2">The sequence shown here is derived from an EMBL/GenBank/DDBJ whole genome shotgun (WGS) entry which is preliminary data.</text>
</comment>
<sequence length="145" mass="15739">MLSALRSFSVLVVVLLSASACLAQKKNEYGSLFYNGKDCSQLIIDRIPDYGIAGRDGCVIQRPVKLTLKDIGGQKAAGIVTDAETNEILPGARVRLKRKDGINETIDADAQGRFELNTAAALKELQVYYVGYRTLKVKGATGQLF</sequence>
<keyword evidence="3" id="KW-1185">Reference proteome</keyword>
<keyword evidence="2" id="KW-0121">Carboxypeptidase</keyword>
<keyword evidence="2" id="KW-0378">Hydrolase</keyword>
<dbReference type="Gene3D" id="2.60.40.1120">
    <property type="entry name" value="Carboxypeptidase-like, regulatory domain"/>
    <property type="match status" value="1"/>
</dbReference>
<organism evidence="2 3">
    <name type="scientific">Chitinophaga polysaccharea</name>
    <dbReference type="NCBI Taxonomy" id="1293035"/>
    <lineage>
        <taxon>Bacteria</taxon>
        <taxon>Pseudomonadati</taxon>
        <taxon>Bacteroidota</taxon>
        <taxon>Chitinophagia</taxon>
        <taxon>Chitinophagales</taxon>
        <taxon>Chitinophagaceae</taxon>
        <taxon>Chitinophaga</taxon>
    </lineage>
</organism>
<dbReference type="GO" id="GO:0004180">
    <property type="term" value="F:carboxypeptidase activity"/>
    <property type="evidence" value="ECO:0007669"/>
    <property type="project" value="UniProtKB-KW"/>
</dbReference>
<keyword evidence="2" id="KW-0645">Protease</keyword>
<proteinExistence type="predicted"/>
<dbReference type="Pfam" id="PF13715">
    <property type="entry name" value="CarbopepD_reg_2"/>
    <property type="match status" value="1"/>
</dbReference>
<keyword evidence="1" id="KW-0732">Signal</keyword>
<dbReference type="PROSITE" id="PS51257">
    <property type="entry name" value="PROKAR_LIPOPROTEIN"/>
    <property type="match status" value="1"/>
</dbReference>
<reference evidence="2 3" key="1">
    <citation type="submission" date="2019-06" db="EMBL/GenBank/DDBJ databases">
        <title>Sorghum-associated microbial communities from plants grown in Nebraska, USA.</title>
        <authorList>
            <person name="Schachtman D."/>
        </authorList>
    </citation>
    <scope>NUCLEOTIDE SEQUENCE [LARGE SCALE GENOMIC DNA]</scope>
    <source>
        <strain evidence="2 3">1209</strain>
    </source>
</reference>
<dbReference type="RefSeq" id="WP_145670654.1">
    <property type="nucleotide sequence ID" value="NZ_VIWO01000004.1"/>
</dbReference>
<name>A0A561PRC9_9BACT</name>
<protein>
    <submittedName>
        <fullName evidence="2">Carboxypeptidase-like protein</fullName>
    </submittedName>
</protein>
<dbReference type="Proteomes" id="UP000320811">
    <property type="component" value="Unassembled WGS sequence"/>
</dbReference>
<dbReference type="AlphaFoldDB" id="A0A561PRC9"/>
<dbReference type="EMBL" id="VIWO01000004">
    <property type="protein sequence ID" value="TWF40675.1"/>
    <property type="molecule type" value="Genomic_DNA"/>
</dbReference>
<dbReference type="InterPro" id="IPR008969">
    <property type="entry name" value="CarboxyPept-like_regulatory"/>
</dbReference>
<accession>A0A561PRC9</accession>
<dbReference type="OrthoDB" id="1164924at2"/>
<evidence type="ECO:0000256" key="1">
    <source>
        <dbReference type="SAM" id="SignalP"/>
    </source>
</evidence>